<gene>
    <name evidence="3" type="ORF">PENANT_c015G08051</name>
</gene>
<evidence type="ECO:0000256" key="1">
    <source>
        <dbReference type="SAM" id="MobiDB-lite"/>
    </source>
</evidence>
<evidence type="ECO:0000256" key="2">
    <source>
        <dbReference type="SAM" id="SignalP"/>
    </source>
</evidence>
<evidence type="ECO:0000313" key="4">
    <source>
        <dbReference type="Proteomes" id="UP000191672"/>
    </source>
</evidence>
<evidence type="ECO:0008006" key="5">
    <source>
        <dbReference type="Google" id="ProtNLM"/>
    </source>
</evidence>
<feature type="region of interest" description="Disordered" evidence="1">
    <location>
        <begin position="32"/>
        <end position="55"/>
    </location>
</feature>
<protein>
    <recommendedName>
        <fullName evidence="5">Ecp2 effector protein domain-containing protein</fullName>
    </recommendedName>
</protein>
<proteinExistence type="predicted"/>
<feature type="chain" id="PRO_5012076632" description="Ecp2 effector protein domain-containing protein" evidence="2">
    <location>
        <begin position="18"/>
        <end position="206"/>
    </location>
</feature>
<dbReference type="AlphaFoldDB" id="A0A1V6Q377"/>
<accession>A0A1V6Q377</accession>
<reference evidence="4" key="1">
    <citation type="journal article" date="2017" name="Nat. Microbiol.">
        <title>Global analysis of biosynthetic gene clusters reveals vast potential of secondary metabolite production in Penicillium species.</title>
        <authorList>
            <person name="Nielsen J.C."/>
            <person name="Grijseels S."/>
            <person name="Prigent S."/>
            <person name="Ji B."/>
            <person name="Dainat J."/>
            <person name="Nielsen K.F."/>
            <person name="Frisvad J.C."/>
            <person name="Workman M."/>
            <person name="Nielsen J."/>
        </authorList>
    </citation>
    <scope>NUCLEOTIDE SEQUENCE [LARGE SCALE GENOMIC DNA]</scope>
    <source>
        <strain evidence="4">IBT 31811</strain>
    </source>
</reference>
<organism evidence="3 4">
    <name type="scientific">Penicillium antarcticum</name>
    <dbReference type="NCBI Taxonomy" id="416450"/>
    <lineage>
        <taxon>Eukaryota</taxon>
        <taxon>Fungi</taxon>
        <taxon>Dikarya</taxon>
        <taxon>Ascomycota</taxon>
        <taxon>Pezizomycotina</taxon>
        <taxon>Eurotiomycetes</taxon>
        <taxon>Eurotiomycetidae</taxon>
        <taxon>Eurotiales</taxon>
        <taxon>Aspergillaceae</taxon>
        <taxon>Penicillium</taxon>
    </lineage>
</organism>
<keyword evidence="4" id="KW-1185">Reference proteome</keyword>
<keyword evidence="2" id="KW-0732">Signal</keyword>
<evidence type="ECO:0000313" key="3">
    <source>
        <dbReference type="EMBL" id="OQD83685.1"/>
    </source>
</evidence>
<dbReference type="EMBL" id="MDYN01000015">
    <property type="protein sequence ID" value="OQD83685.1"/>
    <property type="molecule type" value="Genomic_DNA"/>
</dbReference>
<sequence>MQYTTLLISALSIGASATTIPTTLGQTILSAAPTSSSTSTPSVAQSIPLPSGDIHDPKSYSKYAKIEKDARSGVMECYASIKMDDPQCEDSRSARIGRYDPQLETCEPEQPAWTTAQERPQVGMVCNSYDLTYYFYPHTWNGLDSESGQLVFGKHGEDVNQGLSMPVGLKPGCWAGFQDGAWFGNCDADFIVEDWTMQQEKENGFY</sequence>
<dbReference type="OrthoDB" id="10304466at2759"/>
<comment type="caution">
    <text evidence="3">The sequence shown here is derived from an EMBL/GenBank/DDBJ whole genome shotgun (WGS) entry which is preliminary data.</text>
</comment>
<dbReference type="Proteomes" id="UP000191672">
    <property type="component" value="Unassembled WGS sequence"/>
</dbReference>
<feature type="signal peptide" evidence="2">
    <location>
        <begin position="1"/>
        <end position="17"/>
    </location>
</feature>
<feature type="compositionally biased region" description="Low complexity" evidence="1">
    <location>
        <begin position="32"/>
        <end position="42"/>
    </location>
</feature>
<name>A0A1V6Q377_9EURO</name>